<name>A0A0E9ULX4_ANGAN</name>
<sequence length="49" mass="5512">MHRNFQHCNTTVQTTRRAAGKRLPIQPAGRCSDAYSITGFLLLSFGLYI</sequence>
<accession>A0A0E9ULX4</accession>
<evidence type="ECO:0000313" key="1">
    <source>
        <dbReference type="EMBL" id="JAH66235.1"/>
    </source>
</evidence>
<protein>
    <submittedName>
        <fullName evidence="1">Uncharacterized protein</fullName>
    </submittedName>
</protein>
<organism evidence="1">
    <name type="scientific">Anguilla anguilla</name>
    <name type="common">European freshwater eel</name>
    <name type="synonym">Muraena anguilla</name>
    <dbReference type="NCBI Taxonomy" id="7936"/>
    <lineage>
        <taxon>Eukaryota</taxon>
        <taxon>Metazoa</taxon>
        <taxon>Chordata</taxon>
        <taxon>Craniata</taxon>
        <taxon>Vertebrata</taxon>
        <taxon>Euteleostomi</taxon>
        <taxon>Actinopterygii</taxon>
        <taxon>Neopterygii</taxon>
        <taxon>Teleostei</taxon>
        <taxon>Anguilliformes</taxon>
        <taxon>Anguillidae</taxon>
        <taxon>Anguilla</taxon>
    </lineage>
</organism>
<dbReference type="EMBL" id="GBXM01042342">
    <property type="protein sequence ID" value="JAH66235.1"/>
    <property type="molecule type" value="Transcribed_RNA"/>
</dbReference>
<reference evidence="1" key="1">
    <citation type="submission" date="2014-11" db="EMBL/GenBank/DDBJ databases">
        <authorList>
            <person name="Amaro Gonzalez C."/>
        </authorList>
    </citation>
    <scope>NUCLEOTIDE SEQUENCE</scope>
</reference>
<dbReference type="AlphaFoldDB" id="A0A0E9ULX4"/>
<reference evidence="1" key="2">
    <citation type="journal article" date="2015" name="Fish Shellfish Immunol.">
        <title>Early steps in the European eel (Anguilla anguilla)-Vibrio vulnificus interaction in the gills: Role of the RtxA13 toxin.</title>
        <authorList>
            <person name="Callol A."/>
            <person name="Pajuelo D."/>
            <person name="Ebbesson L."/>
            <person name="Teles M."/>
            <person name="MacKenzie S."/>
            <person name="Amaro C."/>
        </authorList>
    </citation>
    <scope>NUCLEOTIDE SEQUENCE</scope>
</reference>
<proteinExistence type="predicted"/>